<dbReference type="InterPro" id="IPR032875">
    <property type="entry name" value="Succ_CoA_lig_flav_dom"/>
</dbReference>
<dbReference type="EMBL" id="BSDR01000001">
    <property type="protein sequence ID" value="GLI35766.1"/>
    <property type="molecule type" value="Genomic_DNA"/>
</dbReference>
<keyword evidence="2" id="KW-0547">Nucleotide-binding</keyword>
<dbReference type="SMART" id="SM00881">
    <property type="entry name" value="CoA_binding"/>
    <property type="match status" value="1"/>
</dbReference>
<evidence type="ECO:0000313" key="6">
    <source>
        <dbReference type="EMBL" id="GLI35766.1"/>
    </source>
</evidence>
<evidence type="ECO:0000256" key="4">
    <source>
        <dbReference type="ARBA" id="ARBA00060888"/>
    </source>
</evidence>
<feature type="domain" description="CoA-binding" evidence="5">
    <location>
        <begin position="9"/>
        <end position="104"/>
    </location>
</feature>
<dbReference type="Gene3D" id="3.40.50.261">
    <property type="entry name" value="Succinyl-CoA synthetase domains"/>
    <property type="match status" value="2"/>
</dbReference>
<dbReference type="GO" id="GO:0043758">
    <property type="term" value="F:acetate-CoA ligase (ADP-forming) activity"/>
    <property type="evidence" value="ECO:0007669"/>
    <property type="project" value="InterPro"/>
</dbReference>
<keyword evidence="3" id="KW-0067">ATP-binding</keyword>
<dbReference type="Proteomes" id="UP001144372">
    <property type="component" value="Unassembled WGS sequence"/>
</dbReference>
<dbReference type="InterPro" id="IPR036291">
    <property type="entry name" value="NAD(P)-bd_dom_sf"/>
</dbReference>
<keyword evidence="1" id="KW-0436">Ligase</keyword>
<name>A0A9W6FVQ0_9BACT</name>
<evidence type="ECO:0000259" key="5">
    <source>
        <dbReference type="SMART" id="SM00881"/>
    </source>
</evidence>
<evidence type="ECO:0000313" key="7">
    <source>
        <dbReference type="Proteomes" id="UP001144372"/>
    </source>
</evidence>
<dbReference type="InterPro" id="IPR016102">
    <property type="entry name" value="Succinyl-CoA_synth-like"/>
</dbReference>
<dbReference type="Gene3D" id="3.30.470.20">
    <property type="entry name" value="ATP-grasp fold, B domain"/>
    <property type="match status" value="1"/>
</dbReference>
<accession>A0A9W6FVQ0</accession>
<evidence type="ECO:0000256" key="3">
    <source>
        <dbReference type="ARBA" id="ARBA00022840"/>
    </source>
</evidence>
<dbReference type="Pfam" id="PF13380">
    <property type="entry name" value="CoA_binding_2"/>
    <property type="match status" value="1"/>
</dbReference>
<dbReference type="InterPro" id="IPR043938">
    <property type="entry name" value="Ligase_CoA_dom"/>
</dbReference>
<sequence length="669" mass="72363">MPARKLWSFFHPSSVAVIGASESPDKLGHEILKNLVQGGFPGALYPINPKSERILGLTCFKNVKEIPDNVEMAVIIIPARFVPGAIRDCGEKGVKGVVIVTGGFSEAGPEGEALQKEAAAVAAEYGVRIIGPNCQGINNPYHPLCASWPLLTRKGRVAIISQSGTVGAAMMDWFSEEQLGVSSFVSLGNRADVDEIDLIEYFEEDPNTRVIAVYLEGVKDPVRFQNVLKTLTKPLVVLKSGRTPGGRVAAESHTKSLAGADAIYSSLFRRHGVYRADTIEEFYDLAKGLAYLKPPAGNRILFITTSGGSAILATDAAEQEGLNVSPLPPELAEQLKGVIPAHAIHANPLDLTGDANAKMFHEVIQRAHPHYDTLGIIFGDPIVDASQVVTANANELIIYLGGADVERAEKLKMHQMDIPVFPTPERAVRTLAQLIPPEMKAERAKHTFPVAKGRSQMGLYDSFKFLESRGFDCIFSRSADSPGKAVHLAHQLGFPVCLKIDSPDILHKSDCGGVRLNLQSARDVRSAYSEMTAQAHACYPDAKINGVIVSAMASPGLELILGMNRDPQFGPVVIFGLGGITVELFRDISMRLLPLDRKEALAMIGEIKAAPLLKGYRGRQKVDEEAIVDGLLKLAQIAEEHEDIVEIDLNPIFAYAEGIVVVDARILKA</sequence>
<dbReference type="Pfam" id="PF13607">
    <property type="entry name" value="Succ_CoA_lig"/>
    <property type="match status" value="1"/>
</dbReference>
<keyword evidence="7" id="KW-1185">Reference proteome</keyword>
<proteinExistence type="inferred from homology"/>
<reference evidence="6" key="1">
    <citation type="submission" date="2022-12" db="EMBL/GenBank/DDBJ databases">
        <title>Reference genome sequencing for broad-spectrum identification of bacterial and archaeal isolates by mass spectrometry.</title>
        <authorList>
            <person name="Sekiguchi Y."/>
            <person name="Tourlousse D.M."/>
        </authorList>
    </citation>
    <scope>NUCLEOTIDE SEQUENCE</scope>
    <source>
        <strain evidence="6">ASRB1</strain>
    </source>
</reference>
<dbReference type="Gene3D" id="3.30.1490.20">
    <property type="entry name" value="ATP-grasp fold, A domain"/>
    <property type="match status" value="1"/>
</dbReference>
<comment type="caution">
    <text evidence="6">The sequence shown here is derived from an EMBL/GenBank/DDBJ whole genome shotgun (WGS) entry which is preliminary data.</text>
</comment>
<dbReference type="SUPFAM" id="SSF51735">
    <property type="entry name" value="NAD(P)-binding Rossmann-fold domains"/>
    <property type="match status" value="1"/>
</dbReference>
<dbReference type="InterPro" id="IPR003781">
    <property type="entry name" value="CoA-bd"/>
</dbReference>
<gene>
    <name evidence="6" type="ORF">DAMNIGENAA_31990</name>
</gene>
<dbReference type="PANTHER" id="PTHR43334">
    <property type="entry name" value="ACETATE--COA LIGASE [ADP-FORMING]"/>
    <property type="match status" value="1"/>
</dbReference>
<organism evidence="6 7">
    <name type="scientific">Desulforhabdus amnigena</name>
    <dbReference type="NCBI Taxonomy" id="40218"/>
    <lineage>
        <taxon>Bacteria</taxon>
        <taxon>Pseudomonadati</taxon>
        <taxon>Thermodesulfobacteriota</taxon>
        <taxon>Syntrophobacteria</taxon>
        <taxon>Syntrophobacterales</taxon>
        <taxon>Syntrophobacteraceae</taxon>
        <taxon>Desulforhabdus</taxon>
    </lineage>
</organism>
<dbReference type="RefSeq" id="WP_281795790.1">
    <property type="nucleotide sequence ID" value="NZ_BSDR01000001.1"/>
</dbReference>
<comment type="similarity">
    <text evidence="4">In the N-terminal section; belongs to the acetate CoA ligase alpha subunit family.</text>
</comment>
<dbReference type="InterPro" id="IPR051538">
    <property type="entry name" value="Acyl-CoA_Synth/Transferase"/>
</dbReference>
<dbReference type="AlphaFoldDB" id="A0A9W6FVQ0"/>
<dbReference type="InterPro" id="IPR013815">
    <property type="entry name" value="ATP_grasp_subdomain_1"/>
</dbReference>
<dbReference type="SUPFAM" id="SSF52210">
    <property type="entry name" value="Succinyl-CoA synthetase domains"/>
    <property type="match status" value="2"/>
</dbReference>
<dbReference type="PANTHER" id="PTHR43334:SF1">
    <property type="entry name" value="3-HYDROXYPROPIONATE--COA LIGASE [ADP-FORMING]"/>
    <property type="match status" value="1"/>
</dbReference>
<dbReference type="SUPFAM" id="SSF56059">
    <property type="entry name" value="Glutathione synthetase ATP-binding domain-like"/>
    <property type="match status" value="1"/>
</dbReference>
<dbReference type="GO" id="GO:0005524">
    <property type="term" value="F:ATP binding"/>
    <property type="evidence" value="ECO:0007669"/>
    <property type="project" value="UniProtKB-KW"/>
</dbReference>
<dbReference type="Pfam" id="PF19045">
    <property type="entry name" value="Ligase_CoA_2"/>
    <property type="match status" value="1"/>
</dbReference>
<evidence type="ECO:0000256" key="1">
    <source>
        <dbReference type="ARBA" id="ARBA00022598"/>
    </source>
</evidence>
<dbReference type="Gene3D" id="3.40.50.720">
    <property type="entry name" value="NAD(P)-binding Rossmann-like Domain"/>
    <property type="match status" value="1"/>
</dbReference>
<dbReference type="FunFam" id="3.30.1490.20:FF:000020">
    <property type="entry name" value="Protein lysine acetyltransferase"/>
    <property type="match status" value="1"/>
</dbReference>
<dbReference type="Pfam" id="PF13549">
    <property type="entry name" value="ATP-grasp_5"/>
    <property type="match status" value="1"/>
</dbReference>
<evidence type="ECO:0000256" key="2">
    <source>
        <dbReference type="ARBA" id="ARBA00022741"/>
    </source>
</evidence>
<protein>
    <submittedName>
        <fullName evidence="6">Acyl-CoA synthetase</fullName>
    </submittedName>
</protein>